<name>A0A453HV20_AEGTS</name>
<protein>
    <submittedName>
        <fullName evidence="1">Uncharacterized protein</fullName>
    </submittedName>
</protein>
<dbReference type="SUPFAM" id="SSF48452">
    <property type="entry name" value="TPR-like"/>
    <property type="match status" value="1"/>
</dbReference>
<dbReference type="AlphaFoldDB" id="A0A453HV20"/>
<reference evidence="2" key="2">
    <citation type="journal article" date="2017" name="Nat. Plants">
        <title>The Aegilops tauschii genome reveals multiple impacts of transposons.</title>
        <authorList>
            <person name="Zhao G."/>
            <person name="Zou C."/>
            <person name="Li K."/>
            <person name="Wang K."/>
            <person name="Li T."/>
            <person name="Gao L."/>
            <person name="Zhang X."/>
            <person name="Wang H."/>
            <person name="Yang Z."/>
            <person name="Liu X."/>
            <person name="Jiang W."/>
            <person name="Mao L."/>
            <person name="Kong X."/>
            <person name="Jiao Y."/>
            <person name="Jia J."/>
        </authorList>
    </citation>
    <scope>NUCLEOTIDE SEQUENCE [LARGE SCALE GENOMIC DNA]</scope>
    <source>
        <strain evidence="2">cv. AL8/78</strain>
    </source>
</reference>
<dbReference type="PANTHER" id="PTHR46224:SF20">
    <property type="entry name" value="OS02G0491900 PROTEIN"/>
    <property type="match status" value="1"/>
</dbReference>
<reference evidence="1" key="4">
    <citation type="submission" date="2019-03" db="UniProtKB">
        <authorList>
            <consortium name="EnsemblPlants"/>
        </authorList>
    </citation>
    <scope>IDENTIFICATION</scope>
</reference>
<evidence type="ECO:0000313" key="1">
    <source>
        <dbReference type="EnsemblPlants" id="AET4Gv20310300.6"/>
    </source>
</evidence>
<reference evidence="2" key="1">
    <citation type="journal article" date="2014" name="Science">
        <title>Ancient hybridizations among the ancestral genomes of bread wheat.</title>
        <authorList>
            <consortium name="International Wheat Genome Sequencing Consortium,"/>
            <person name="Marcussen T."/>
            <person name="Sandve S.R."/>
            <person name="Heier L."/>
            <person name="Spannagl M."/>
            <person name="Pfeifer M."/>
            <person name="Jakobsen K.S."/>
            <person name="Wulff B.B."/>
            <person name="Steuernagel B."/>
            <person name="Mayer K.F."/>
            <person name="Olsen O.A."/>
        </authorList>
    </citation>
    <scope>NUCLEOTIDE SEQUENCE [LARGE SCALE GENOMIC DNA]</scope>
    <source>
        <strain evidence="2">cv. AL8/78</strain>
    </source>
</reference>
<reference evidence="1" key="3">
    <citation type="journal article" date="2017" name="Nature">
        <title>Genome sequence of the progenitor of the wheat D genome Aegilops tauschii.</title>
        <authorList>
            <person name="Luo M.C."/>
            <person name="Gu Y.Q."/>
            <person name="Puiu D."/>
            <person name="Wang H."/>
            <person name="Twardziok S.O."/>
            <person name="Deal K.R."/>
            <person name="Huo N."/>
            <person name="Zhu T."/>
            <person name="Wang L."/>
            <person name="Wang Y."/>
            <person name="McGuire P.E."/>
            <person name="Liu S."/>
            <person name="Long H."/>
            <person name="Ramasamy R.K."/>
            <person name="Rodriguez J.C."/>
            <person name="Van S.L."/>
            <person name="Yuan L."/>
            <person name="Wang Z."/>
            <person name="Xia Z."/>
            <person name="Xiao L."/>
            <person name="Anderson O.D."/>
            <person name="Ouyang S."/>
            <person name="Liang Y."/>
            <person name="Zimin A.V."/>
            <person name="Pertea G."/>
            <person name="Qi P."/>
            <person name="Bennetzen J.L."/>
            <person name="Dai X."/>
            <person name="Dawson M.W."/>
            <person name="Muller H.G."/>
            <person name="Kugler K."/>
            <person name="Rivarola-Duarte L."/>
            <person name="Spannagl M."/>
            <person name="Mayer K.F.X."/>
            <person name="Lu F.H."/>
            <person name="Bevan M.W."/>
            <person name="Leroy P."/>
            <person name="Li P."/>
            <person name="You F.M."/>
            <person name="Sun Q."/>
            <person name="Liu Z."/>
            <person name="Lyons E."/>
            <person name="Wicker T."/>
            <person name="Salzberg S.L."/>
            <person name="Devos K.M."/>
            <person name="Dvorak J."/>
        </authorList>
    </citation>
    <scope>NUCLEOTIDE SEQUENCE [LARGE SCALE GENOMIC DNA]</scope>
    <source>
        <strain evidence="1">cv. AL8/78</strain>
    </source>
</reference>
<sequence>MFQKTMLASAKSKAHEAFKNGNYLIAARIYGEAMELDPFNATLRSNSSLCWIRFGNGTQALKDAQACRMMRPGWAKGCHREGTALMLLKVRCDGFLDGSCVLFVWENRFDASRQVMLFSVATE</sequence>
<evidence type="ECO:0000313" key="2">
    <source>
        <dbReference type="Proteomes" id="UP000015105"/>
    </source>
</evidence>
<proteinExistence type="predicted"/>
<reference evidence="1" key="5">
    <citation type="journal article" date="2021" name="G3 (Bethesda)">
        <title>Aegilops tauschii genome assembly Aet v5.0 features greater sequence contiguity and improved annotation.</title>
        <authorList>
            <person name="Wang L."/>
            <person name="Zhu T."/>
            <person name="Rodriguez J.C."/>
            <person name="Deal K.R."/>
            <person name="Dubcovsky J."/>
            <person name="McGuire P.E."/>
            <person name="Lux T."/>
            <person name="Spannagl M."/>
            <person name="Mayer K.F.X."/>
            <person name="Baldrich P."/>
            <person name="Meyers B.C."/>
            <person name="Huo N."/>
            <person name="Gu Y.Q."/>
            <person name="Zhou H."/>
            <person name="Devos K.M."/>
            <person name="Bennetzen J.L."/>
            <person name="Unver T."/>
            <person name="Budak H."/>
            <person name="Gulick P.J."/>
            <person name="Galiba G."/>
            <person name="Kalapos B."/>
            <person name="Nelson D.R."/>
            <person name="Li P."/>
            <person name="You F.M."/>
            <person name="Luo M.C."/>
            <person name="Dvorak J."/>
        </authorList>
    </citation>
    <scope>NUCLEOTIDE SEQUENCE [LARGE SCALE GENOMIC DNA]</scope>
    <source>
        <strain evidence="1">cv. AL8/78</strain>
    </source>
</reference>
<dbReference type="Gramene" id="AET4Gv20310300.6">
    <property type="protein sequence ID" value="AET4Gv20310300.6"/>
    <property type="gene ID" value="AET4Gv20310300"/>
</dbReference>
<organism evidence="1 2">
    <name type="scientific">Aegilops tauschii subsp. strangulata</name>
    <name type="common">Goatgrass</name>
    <dbReference type="NCBI Taxonomy" id="200361"/>
    <lineage>
        <taxon>Eukaryota</taxon>
        <taxon>Viridiplantae</taxon>
        <taxon>Streptophyta</taxon>
        <taxon>Embryophyta</taxon>
        <taxon>Tracheophyta</taxon>
        <taxon>Spermatophyta</taxon>
        <taxon>Magnoliopsida</taxon>
        <taxon>Liliopsida</taxon>
        <taxon>Poales</taxon>
        <taxon>Poaceae</taxon>
        <taxon>BOP clade</taxon>
        <taxon>Pooideae</taxon>
        <taxon>Triticodae</taxon>
        <taxon>Triticeae</taxon>
        <taxon>Triticinae</taxon>
        <taxon>Aegilops</taxon>
    </lineage>
</organism>
<dbReference type="InterPro" id="IPR051616">
    <property type="entry name" value="Cul2-RING_E3_ligase_SR"/>
</dbReference>
<keyword evidence="2" id="KW-1185">Reference proteome</keyword>
<dbReference type="EnsemblPlants" id="AET4Gv20310300.6">
    <property type="protein sequence ID" value="AET4Gv20310300.6"/>
    <property type="gene ID" value="AET4Gv20310300"/>
</dbReference>
<dbReference type="PANTHER" id="PTHR46224">
    <property type="entry name" value="ANKYRIN REPEAT FAMILY PROTEIN"/>
    <property type="match status" value="1"/>
</dbReference>
<accession>A0A453HV20</accession>
<dbReference type="Gene3D" id="1.25.40.10">
    <property type="entry name" value="Tetratricopeptide repeat domain"/>
    <property type="match status" value="1"/>
</dbReference>
<dbReference type="InterPro" id="IPR011990">
    <property type="entry name" value="TPR-like_helical_dom_sf"/>
</dbReference>
<dbReference type="Proteomes" id="UP000015105">
    <property type="component" value="Chromosome 4D"/>
</dbReference>